<gene>
    <name evidence="2" type="ORF">E2562_009631</name>
</gene>
<evidence type="ECO:0000313" key="2">
    <source>
        <dbReference type="EMBL" id="KAF0888050.1"/>
    </source>
</evidence>
<evidence type="ECO:0000313" key="3">
    <source>
        <dbReference type="Proteomes" id="UP000479710"/>
    </source>
</evidence>
<proteinExistence type="predicted"/>
<reference evidence="2 3" key="1">
    <citation type="submission" date="2019-11" db="EMBL/GenBank/DDBJ databases">
        <title>Whole genome sequence of Oryza granulata.</title>
        <authorList>
            <person name="Li W."/>
        </authorList>
    </citation>
    <scope>NUCLEOTIDE SEQUENCE [LARGE SCALE GENOMIC DNA]</scope>
    <source>
        <strain evidence="3">cv. Menghai</strain>
        <tissue evidence="2">Leaf</tissue>
    </source>
</reference>
<sequence length="170" mass="18580">MLRVEPAQARDLEVSRRQPNQRFTPLRGWPRLLGCPKLPAALGLADPEGLGGGVGRGGGEVRGDEGLDSRNRFPFPFRFAVLPLSPAYCSYQRLRWFAAASGAAIVDGIVFSPRDPQRPWASVSSPLHQPLGVEGREQHLDRPPLGVREECQLLERQPGEGGVIDKRGSP</sequence>
<feature type="region of interest" description="Disordered" evidence="1">
    <location>
        <begin position="127"/>
        <end position="149"/>
    </location>
</feature>
<organism evidence="2 3">
    <name type="scientific">Oryza meyeriana var. granulata</name>
    <dbReference type="NCBI Taxonomy" id="110450"/>
    <lineage>
        <taxon>Eukaryota</taxon>
        <taxon>Viridiplantae</taxon>
        <taxon>Streptophyta</taxon>
        <taxon>Embryophyta</taxon>
        <taxon>Tracheophyta</taxon>
        <taxon>Spermatophyta</taxon>
        <taxon>Magnoliopsida</taxon>
        <taxon>Liliopsida</taxon>
        <taxon>Poales</taxon>
        <taxon>Poaceae</taxon>
        <taxon>BOP clade</taxon>
        <taxon>Oryzoideae</taxon>
        <taxon>Oryzeae</taxon>
        <taxon>Oryzinae</taxon>
        <taxon>Oryza</taxon>
        <taxon>Oryza meyeriana</taxon>
    </lineage>
</organism>
<accession>A0A6G1BJD7</accession>
<dbReference type="EMBL" id="SPHZ02000012">
    <property type="protein sequence ID" value="KAF0888050.1"/>
    <property type="molecule type" value="Genomic_DNA"/>
</dbReference>
<dbReference type="AlphaFoldDB" id="A0A6G1BJD7"/>
<name>A0A6G1BJD7_9ORYZ</name>
<keyword evidence="3" id="KW-1185">Reference proteome</keyword>
<protein>
    <submittedName>
        <fullName evidence="2">Uncharacterized protein</fullName>
    </submittedName>
</protein>
<evidence type="ECO:0000256" key="1">
    <source>
        <dbReference type="SAM" id="MobiDB-lite"/>
    </source>
</evidence>
<feature type="compositionally biased region" description="Basic and acidic residues" evidence="1">
    <location>
        <begin position="134"/>
        <end position="149"/>
    </location>
</feature>
<dbReference type="Proteomes" id="UP000479710">
    <property type="component" value="Unassembled WGS sequence"/>
</dbReference>
<comment type="caution">
    <text evidence="2">The sequence shown here is derived from an EMBL/GenBank/DDBJ whole genome shotgun (WGS) entry which is preliminary data.</text>
</comment>